<dbReference type="GO" id="GO:0005199">
    <property type="term" value="F:structural constituent of cell wall"/>
    <property type="evidence" value="ECO:0007669"/>
    <property type="project" value="InterPro"/>
</dbReference>
<evidence type="ECO:0000256" key="2">
    <source>
        <dbReference type="ARBA" id="ARBA00010446"/>
    </source>
</evidence>
<reference evidence="8" key="1">
    <citation type="journal article" date="2019" name="Environ. Microbiol.">
        <title>Fungal ecological strategies reflected in gene transcription - a case study of two litter decomposers.</title>
        <authorList>
            <person name="Barbi F."/>
            <person name="Kohler A."/>
            <person name="Barry K."/>
            <person name="Baskaran P."/>
            <person name="Daum C."/>
            <person name="Fauchery L."/>
            <person name="Ihrmark K."/>
            <person name="Kuo A."/>
            <person name="LaButti K."/>
            <person name="Lipzen A."/>
            <person name="Morin E."/>
            <person name="Grigoriev I.V."/>
            <person name="Henrissat B."/>
            <person name="Lindahl B."/>
            <person name="Martin F."/>
        </authorList>
    </citation>
    <scope>NUCLEOTIDE SEQUENCE</scope>
    <source>
        <strain evidence="8">JB14</strain>
    </source>
</reference>
<keyword evidence="3 7" id="KW-0134">Cell wall</keyword>
<keyword evidence="9" id="KW-1185">Reference proteome</keyword>
<keyword evidence="7" id="KW-0732">Signal</keyword>
<dbReference type="Pfam" id="PF01185">
    <property type="entry name" value="Hydrophobin"/>
    <property type="match status" value="1"/>
</dbReference>
<proteinExistence type="inferred from homology"/>
<evidence type="ECO:0000313" key="9">
    <source>
        <dbReference type="Proteomes" id="UP000799118"/>
    </source>
</evidence>
<evidence type="ECO:0000256" key="3">
    <source>
        <dbReference type="ARBA" id="ARBA00022512"/>
    </source>
</evidence>
<dbReference type="Proteomes" id="UP000799118">
    <property type="component" value="Unassembled WGS sequence"/>
</dbReference>
<comment type="subunit">
    <text evidence="6">Self-assembles to form functional amyloid fibrils called rodlets. Self-assembly into fibrillar rodlets occurs spontaneously at hydrophobic:hydrophilic interfaces and the rodlets further associate laterally to form amphipathic monolayers.</text>
</comment>
<keyword evidence="4 7" id="KW-0964">Secreted</keyword>
<dbReference type="EMBL" id="ML769637">
    <property type="protein sequence ID" value="KAE9391067.1"/>
    <property type="molecule type" value="Genomic_DNA"/>
</dbReference>
<evidence type="ECO:0000256" key="5">
    <source>
        <dbReference type="ARBA" id="ARBA00023157"/>
    </source>
</evidence>
<sequence length="101" mass="10778">MQFIVAFVFLALAALMTATSPARHQDSCSTPPIQCCNTVETTSSDTVQIILENFRIFGIPGDTKVCLECGPSSLSGPNCGSNQAVCCIDINYDPTIALYLL</sequence>
<evidence type="ECO:0000256" key="7">
    <source>
        <dbReference type="RuleBase" id="RU365009"/>
    </source>
</evidence>
<evidence type="ECO:0000313" key="8">
    <source>
        <dbReference type="EMBL" id="KAE9391067.1"/>
    </source>
</evidence>
<comment type="subcellular location">
    <subcellularLocation>
        <location evidence="1 7">Secreted</location>
        <location evidence="1 7">Cell wall</location>
    </subcellularLocation>
</comment>
<protein>
    <recommendedName>
        <fullName evidence="7">Hydrophobin</fullName>
    </recommendedName>
</protein>
<keyword evidence="5 7" id="KW-1015">Disulfide bond</keyword>
<name>A0A6A4H1J2_9AGAR</name>
<dbReference type="AlphaFoldDB" id="A0A6A4H1J2"/>
<organism evidence="8 9">
    <name type="scientific">Gymnopus androsaceus JB14</name>
    <dbReference type="NCBI Taxonomy" id="1447944"/>
    <lineage>
        <taxon>Eukaryota</taxon>
        <taxon>Fungi</taxon>
        <taxon>Dikarya</taxon>
        <taxon>Basidiomycota</taxon>
        <taxon>Agaricomycotina</taxon>
        <taxon>Agaricomycetes</taxon>
        <taxon>Agaricomycetidae</taxon>
        <taxon>Agaricales</taxon>
        <taxon>Marasmiineae</taxon>
        <taxon>Omphalotaceae</taxon>
        <taxon>Gymnopus</taxon>
    </lineage>
</organism>
<feature type="signal peptide" evidence="7">
    <location>
        <begin position="1"/>
        <end position="18"/>
    </location>
</feature>
<evidence type="ECO:0000256" key="4">
    <source>
        <dbReference type="ARBA" id="ARBA00022525"/>
    </source>
</evidence>
<gene>
    <name evidence="8" type="ORF">BT96DRAFT_945658</name>
</gene>
<evidence type="ECO:0000256" key="1">
    <source>
        <dbReference type="ARBA" id="ARBA00004191"/>
    </source>
</evidence>
<dbReference type="GO" id="GO:0009277">
    <property type="term" value="C:fungal-type cell wall"/>
    <property type="evidence" value="ECO:0007669"/>
    <property type="project" value="InterPro"/>
</dbReference>
<dbReference type="CDD" id="cd23507">
    <property type="entry name" value="hydrophobin_I"/>
    <property type="match status" value="1"/>
</dbReference>
<accession>A0A6A4H1J2</accession>
<dbReference type="InterPro" id="IPR001338">
    <property type="entry name" value="Class_I_Hydrophobin"/>
</dbReference>
<comment type="similarity">
    <text evidence="2 7">Belongs to the fungal hydrophobin family.</text>
</comment>
<feature type="chain" id="PRO_5025705528" description="Hydrophobin" evidence="7">
    <location>
        <begin position="19"/>
        <end position="101"/>
    </location>
</feature>
<evidence type="ECO:0000256" key="6">
    <source>
        <dbReference type="ARBA" id="ARBA00093546"/>
    </source>
</evidence>
<dbReference type="OrthoDB" id="4225815at2759"/>